<comment type="cofactor">
    <cofactor evidence="1">
        <name>L-ascorbate</name>
        <dbReference type="ChEBI" id="CHEBI:38290"/>
    </cofactor>
</comment>
<dbReference type="InterPro" id="IPR006620">
    <property type="entry name" value="Pro_4_hyd_alph"/>
</dbReference>
<feature type="domain" description="Prolyl 4-hydroxylase alpha subunit" evidence="5">
    <location>
        <begin position="33"/>
        <end position="204"/>
    </location>
</feature>
<comment type="caution">
    <text evidence="6">The sequence shown here is derived from an EMBL/GenBank/DDBJ whole genome shotgun (WGS) entry which is preliminary data.</text>
</comment>
<dbReference type="Pfam" id="PF13640">
    <property type="entry name" value="2OG-FeII_Oxy_3"/>
    <property type="match status" value="1"/>
</dbReference>
<dbReference type="AlphaFoldDB" id="A0A2W1NG31"/>
<evidence type="ECO:0000256" key="2">
    <source>
        <dbReference type="ARBA" id="ARBA00022896"/>
    </source>
</evidence>
<dbReference type="RefSeq" id="WP_111062205.1">
    <property type="nucleotide sequence ID" value="NZ_JBHUCU010000002.1"/>
</dbReference>
<dbReference type="GO" id="GO:0031418">
    <property type="term" value="F:L-ascorbic acid binding"/>
    <property type="evidence" value="ECO:0007669"/>
    <property type="project" value="UniProtKB-KW"/>
</dbReference>
<evidence type="ECO:0000256" key="3">
    <source>
        <dbReference type="ARBA" id="ARBA00022964"/>
    </source>
</evidence>
<dbReference type="InterPro" id="IPR051559">
    <property type="entry name" value="HIF_prolyl_hydroxylases"/>
</dbReference>
<gene>
    <name evidence="6" type="ORF">DNU06_05390</name>
</gene>
<dbReference type="GO" id="GO:0031543">
    <property type="term" value="F:peptidyl-proline dioxygenase activity"/>
    <property type="evidence" value="ECO:0007669"/>
    <property type="project" value="TreeGrafter"/>
</dbReference>
<evidence type="ECO:0000259" key="5">
    <source>
        <dbReference type="SMART" id="SM00702"/>
    </source>
</evidence>
<protein>
    <submittedName>
        <fullName evidence="6">2OG-Fe(II) oxygenase</fullName>
    </submittedName>
</protein>
<dbReference type="Proteomes" id="UP000249248">
    <property type="component" value="Unassembled WGS sequence"/>
</dbReference>
<dbReference type="EMBL" id="QKSB01000002">
    <property type="protein sequence ID" value="PZE18053.1"/>
    <property type="molecule type" value="Genomic_DNA"/>
</dbReference>
<proteinExistence type="predicted"/>
<dbReference type="PANTHER" id="PTHR12907:SF26">
    <property type="entry name" value="HIF PROLYL HYDROXYLASE, ISOFORM C"/>
    <property type="match status" value="1"/>
</dbReference>
<keyword evidence="4" id="KW-0560">Oxidoreductase</keyword>
<accession>A0A2W1NG31</accession>
<evidence type="ECO:0000313" key="7">
    <source>
        <dbReference type="Proteomes" id="UP000249248"/>
    </source>
</evidence>
<keyword evidence="3" id="KW-0223">Dioxygenase</keyword>
<name>A0A2W1NG31_9FLAO</name>
<sequence>MIDEELQEQLQFEGLIQGLIQNDYGYCIDFILPEIVVGLNANIQTLLDAEKMKISGIGNNFAYQKDKNIRGDKINWIELSSVNTFELVYLKKIEKFILYLNKTCFTAINCFESHYANYETNSFYKRHVDQFKNEGARQFSILLYLNDNWLISDGGMLALYPTGKDQIHISPLGGSLVLFRSAEMEHEVLPSLTRERRSIAAWLKC</sequence>
<dbReference type="GO" id="GO:0071456">
    <property type="term" value="P:cellular response to hypoxia"/>
    <property type="evidence" value="ECO:0007669"/>
    <property type="project" value="TreeGrafter"/>
</dbReference>
<evidence type="ECO:0000313" key="6">
    <source>
        <dbReference type="EMBL" id="PZE18053.1"/>
    </source>
</evidence>
<dbReference type="Gene3D" id="2.60.120.620">
    <property type="entry name" value="q2cbj1_9rhob like domain"/>
    <property type="match status" value="1"/>
</dbReference>
<dbReference type="OrthoDB" id="9783171at2"/>
<keyword evidence="7" id="KW-1185">Reference proteome</keyword>
<keyword evidence="2" id="KW-0847">Vitamin C</keyword>
<evidence type="ECO:0000256" key="4">
    <source>
        <dbReference type="ARBA" id="ARBA00023002"/>
    </source>
</evidence>
<dbReference type="PANTHER" id="PTHR12907">
    <property type="entry name" value="EGL NINE HOMOLOG-RELATED"/>
    <property type="match status" value="1"/>
</dbReference>
<organism evidence="6 7">
    <name type="scientific">Putridiphycobacter roseus</name>
    <dbReference type="NCBI Taxonomy" id="2219161"/>
    <lineage>
        <taxon>Bacteria</taxon>
        <taxon>Pseudomonadati</taxon>
        <taxon>Bacteroidota</taxon>
        <taxon>Flavobacteriia</taxon>
        <taxon>Flavobacteriales</taxon>
        <taxon>Crocinitomicaceae</taxon>
        <taxon>Putridiphycobacter</taxon>
    </lineage>
</organism>
<dbReference type="GO" id="GO:0008198">
    <property type="term" value="F:ferrous iron binding"/>
    <property type="evidence" value="ECO:0007669"/>
    <property type="project" value="TreeGrafter"/>
</dbReference>
<evidence type="ECO:0000256" key="1">
    <source>
        <dbReference type="ARBA" id="ARBA00001961"/>
    </source>
</evidence>
<reference evidence="6 7" key="1">
    <citation type="submission" date="2018-06" db="EMBL/GenBank/DDBJ databases">
        <title>The draft genome sequence of Crocinitomix sp. SM1701.</title>
        <authorList>
            <person name="Zhang X."/>
        </authorList>
    </citation>
    <scope>NUCLEOTIDE SEQUENCE [LARGE SCALE GENOMIC DNA]</scope>
    <source>
        <strain evidence="6 7">SM1701</strain>
    </source>
</reference>
<dbReference type="InterPro" id="IPR044862">
    <property type="entry name" value="Pro_4_hyd_alph_FE2OG_OXY"/>
</dbReference>
<dbReference type="SMART" id="SM00702">
    <property type="entry name" value="P4Hc"/>
    <property type="match status" value="1"/>
</dbReference>